<organism evidence="2 3">
    <name type="scientific">Ajellomyces capsulatus</name>
    <name type="common">Darling's disease fungus</name>
    <name type="synonym">Histoplasma capsulatum</name>
    <dbReference type="NCBI Taxonomy" id="5037"/>
    <lineage>
        <taxon>Eukaryota</taxon>
        <taxon>Fungi</taxon>
        <taxon>Dikarya</taxon>
        <taxon>Ascomycota</taxon>
        <taxon>Pezizomycotina</taxon>
        <taxon>Eurotiomycetes</taxon>
        <taxon>Eurotiomycetidae</taxon>
        <taxon>Onygenales</taxon>
        <taxon>Ajellomycetaceae</taxon>
        <taxon>Histoplasma</taxon>
    </lineage>
</organism>
<feature type="region of interest" description="Disordered" evidence="1">
    <location>
        <begin position="386"/>
        <end position="491"/>
    </location>
</feature>
<dbReference type="OrthoDB" id="258495at2759"/>
<dbReference type="InterPro" id="IPR036866">
    <property type="entry name" value="RibonucZ/Hydroxyglut_hydro"/>
</dbReference>
<name>A0A8A1MJN1_AJECA</name>
<gene>
    <name evidence="2" type="ORF">I7I51_06172</name>
</gene>
<feature type="compositionally biased region" description="Low complexity" evidence="1">
    <location>
        <begin position="477"/>
        <end position="490"/>
    </location>
</feature>
<dbReference type="PANTHER" id="PTHR28283:SF1">
    <property type="entry name" value="3',5'-CYCLIC-NUCLEOTIDE PHOSPHODIESTERASE 1"/>
    <property type="match status" value="1"/>
</dbReference>
<feature type="compositionally biased region" description="Basic and acidic residues" evidence="1">
    <location>
        <begin position="466"/>
        <end position="475"/>
    </location>
</feature>
<dbReference type="Pfam" id="PF02112">
    <property type="entry name" value="PDEase_II"/>
    <property type="match status" value="2"/>
</dbReference>
<dbReference type="GO" id="GO:0004115">
    <property type="term" value="F:3',5'-cyclic-AMP phosphodiesterase activity"/>
    <property type="evidence" value="ECO:0007669"/>
    <property type="project" value="InterPro"/>
</dbReference>
<dbReference type="CDD" id="cd07735">
    <property type="entry name" value="class_II_PDE_MBL-fold"/>
    <property type="match status" value="1"/>
</dbReference>
<proteinExistence type="predicted"/>
<sequence length="544" mass="58737">MHRDGGQGRRARRCLSSETQRKGFFHVIVLGSSGGPREDIVSALLVRSTATNWSAGSVIAIDAGTLLAGIMRTLDSSKFIKDEESTDVKVRMIDGPFAGLGLPNSTSGANAAYIFREVISTIFITHPHLDHLAGLAMNTPLVETQSNPKIVAALPPTIAAIKNHIFNDITWPNLSDEDGGAGLISYHRLVDGGNPRLGRGDCRGYTRACDGILAKCLSVSHGRCAQRFHPETGQYHRAESTVFTTDSGFLPSRRVSIDTQDLARACTPNHQVQCGVNLNSKDRAVATLESSAFFLRDDHSGKEIIVFGDIEPDSVALEPRNEKVWEIAAPKVVNGSLRAIFIECSFMDSVEDSSLYGHLCPRHLIAELEVLAGKVLKVTKPKFGDMATGRKRKHAGTSSGGPVSDEPVSPKTVSNPLSQSQRTTFSSRSKRRTRRSGSCDSPAEATLRPDDDRQSSTPPATGSPMDDDRGDKRDTLGISSRSTRSGSGQRPLDGLQVYIIHVKDALADGASPREVILEELRAHNEDAALGCEFFAPLSGEDVFI</sequence>
<dbReference type="InterPro" id="IPR000396">
    <property type="entry name" value="Pdiesterase2"/>
</dbReference>
<dbReference type="GO" id="GO:0006198">
    <property type="term" value="P:cAMP catabolic process"/>
    <property type="evidence" value="ECO:0007669"/>
    <property type="project" value="InterPro"/>
</dbReference>
<evidence type="ECO:0000256" key="1">
    <source>
        <dbReference type="SAM" id="MobiDB-lite"/>
    </source>
</evidence>
<protein>
    <submittedName>
        <fullName evidence="2">cAMP-specific phosphodiesterase</fullName>
    </submittedName>
</protein>
<dbReference type="GO" id="GO:1902660">
    <property type="term" value="P:negative regulation of glucose mediated signaling pathway"/>
    <property type="evidence" value="ECO:0007669"/>
    <property type="project" value="TreeGrafter"/>
</dbReference>
<dbReference type="GO" id="GO:0047555">
    <property type="term" value="F:3',5'-cyclic-GMP phosphodiesterase activity"/>
    <property type="evidence" value="ECO:0007669"/>
    <property type="project" value="TreeGrafter"/>
</dbReference>
<evidence type="ECO:0000313" key="2">
    <source>
        <dbReference type="EMBL" id="QSS65330.1"/>
    </source>
</evidence>
<dbReference type="Proteomes" id="UP000663671">
    <property type="component" value="Chromosome 3"/>
</dbReference>
<dbReference type="PANTHER" id="PTHR28283">
    <property type="entry name" value="3',5'-CYCLIC-NUCLEOTIDE PHOSPHODIESTERASE 1"/>
    <property type="match status" value="1"/>
</dbReference>
<reference evidence="2" key="1">
    <citation type="submission" date="2021-01" db="EMBL/GenBank/DDBJ databases">
        <title>Chromosome-level genome assembly of a human fungal pathogen reveals clustering of transcriptionally co-regulated genes.</title>
        <authorList>
            <person name="Voorhies M."/>
            <person name="Cohen S."/>
            <person name="Shea T.P."/>
            <person name="Petrus S."/>
            <person name="Munoz J.F."/>
            <person name="Poplawski S."/>
            <person name="Goldman W.E."/>
            <person name="Michael T."/>
            <person name="Cuomo C.A."/>
            <person name="Sil A."/>
            <person name="Beyhan S."/>
        </authorList>
    </citation>
    <scope>NUCLEOTIDE SEQUENCE</scope>
    <source>
        <strain evidence="2">WU24</strain>
    </source>
</reference>
<dbReference type="AlphaFoldDB" id="A0A8A1MJN1"/>
<accession>A0A8A1MJN1</accession>
<dbReference type="PRINTS" id="PR00388">
    <property type="entry name" value="PDIESTERASE2"/>
</dbReference>
<dbReference type="EMBL" id="CP069115">
    <property type="protein sequence ID" value="QSS65330.1"/>
    <property type="molecule type" value="Genomic_DNA"/>
</dbReference>
<dbReference type="SUPFAM" id="SSF56281">
    <property type="entry name" value="Metallo-hydrolase/oxidoreductase"/>
    <property type="match status" value="1"/>
</dbReference>
<feature type="compositionally biased region" description="Low complexity" evidence="1">
    <location>
        <begin position="418"/>
        <end position="427"/>
    </location>
</feature>
<dbReference type="Gene3D" id="3.60.15.10">
    <property type="entry name" value="Ribonuclease Z/Hydroxyacylglutathione hydrolase-like"/>
    <property type="match status" value="1"/>
</dbReference>
<dbReference type="VEuPathDB" id="FungiDB:I7I51_06172"/>
<evidence type="ECO:0000313" key="3">
    <source>
        <dbReference type="Proteomes" id="UP000663671"/>
    </source>
</evidence>